<organism evidence="3 4">
    <name type="scientific">Clostridium novyi (strain NT)</name>
    <dbReference type="NCBI Taxonomy" id="386415"/>
    <lineage>
        <taxon>Bacteria</taxon>
        <taxon>Bacillati</taxon>
        <taxon>Bacillota</taxon>
        <taxon>Clostridia</taxon>
        <taxon>Eubacteriales</taxon>
        <taxon>Clostridiaceae</taxon>
        <taxon>Clostridium</taxon>
    </lineage>
</organism>
<dbReference type="eggNOG" id="COG5492">
    <property type="taxonomic scope" value="Bacteria"/>
</dbReference>
<dbReference type="KEGG" id="cno:NT01CX_0254"/>
<dbReference type="AlphaFoldDB" id="A0Q2A3"/>
<sequence length="259" mass="29253">MAKNKFNNKFSNLESSENTKKYVKEMYDLAEKHEKRSFMSFVAIGIPIAIILLFVVIQMISFSVHSSKNKQVASTSHPTNTTDVKKDLAKANTKSDANAAKTVPTATASVNQLNDRLFNYLKLSEKRAVSYYRAKQLNNKSEKGLASIYIAQVLRDNGYKMDNSVINTASLVRALQKDGWKIISDYKQLKKGDICFTTSAKSSGPPAHTYVFMGWVQEGKTDYAYVSDSQVAEYGNTYHKRNIDSTTPKKEKFAFFMRK</sequence>
<evidence type="ECO:0000256" key="1">
    <source>
        <dbReference type="SAM" id="Phobius"/>
    </source>
</evidence>
<dbReference type="Proteomes" id="UP000008220">
    <property type="component" value="Chromosome"/>
</dbReference>
<protein>
    <submittedName>
        <fullName evidence="3">Conserved protein</fullName>
    </submittedName>
</protein>
<dbReference type="HOGENOM" id="CLU_1097117_0_0_9"/>
<dbReference type="Pfam" id="PF05382">
    <property type="entry name" value="Amidase_5"/>
    <property type="match status" value="1"/>
</dbReference>
<dbReference type="PATRIC" id="fig|386415.7.peg.1790"/>
<keyword evidence="4" id="KW-1185">Reference proteome</keyword>
<proteinExistence type="predicted"/>
<evidence type="ECO:0000259" key="2">
    <source>
        <dbReference type="Pfam" id="PF05382"/>
    </source>
</evidence>
<gene>
    <name evidence="3" type="ordered locus">NT01CX_0254</name>
</gene>
<evidence type="ECO:0000313" key="4">
    <source>
        <dbReference type="Proteomes" id="UP000008220"/>
    </source>
</evidence>
<keyword evidence="1" id="KW-0472">Membrane</keyword>
<keyword evidence="1" id="KW-0812">Transmembrane</keyword>
<evidence type="ECO:0000313" key="3">
    <source>
        <dbReference type="EMBL" id="ABK62360.1"/>
    </source>
</evidence>
<feature type="transmembrane region" description="Helical" evidence="1">
    <location>
        <begin position="38"/>
        <end position="60"/>
    </location>
</feature>
<dbReference type="EMBL" id="CP000382">
    <property type="protein sequence ID" value="ABK62360.1"/>
    <property type="molecule type" value="Genomic_DNA"/>
</dbReference>
<dbReference type="InterPro" id="IPR008044">
    <property type="entry name" value="Phage_lysin"/>
</dbReference>
<accession>A0Q2A3</accession>
<name>A0Q2A3_CLONN</name>
<dbReference type="RefSeq" id="WP_011722742.1">
    <property type="nucleotide sequence ID" value="NC_008593.1"/>
</dbReference>
<keyword evidence="1" id="KW-1133">Transmembrane helix</keyword>
<feature type="domain" description="Bacteriophage lysin" evidence="2">
    <location>
        <begin position="126"/>
        <end position="214"/>
    </location>
</feature>
<reference evidence="3 4" key="1">
    <citation type="journal article" date="2006" name="Nat. Biotechnol.">
        <title>The genome and transcriptomes of the anti-tumor agent Clostridium novyi-NT.</title>
        <authorList>
            <person name="Bettegowda C."/>
            <person name="Huang X."/>
            <person name="Lin J."/>
            <person name="Cheong I."/>
            <person name="Kohli M."/>
            <person name="Szabo S.A."/>
            <person name="Zhang X."/>
            <person name="Diaz L.A. Jr."/>
            <person name="Velculescu V.E."/>
            <person name="Parmigiani G."/>
            <person name="Kinzler K.W."/>
            <person name="Vogelstein B."/>
            <person name="Zhou S."/>
        </authorList>
    </citation>
    <scope>NUCLEOTIDE SEQUENCE [LARGE SCALE GENOMIC DNA]</scope>
    <source>
        <strain evidence="3 4">NT</strain>
    </source>
</reference>